<evidence type="ECO:0000313" key="1">
    <source>
        <dbReference type="EMBL" id="KAJ3740241.1"/>
    </source>
</evidence>
<dbReference type="Proteomes" id="UP001142393">
    <property type="component" value="Unassembled WGS sequence"/>
</dbReference>
<proteinExistence type="predicted"/>
<gene>
    <name evidence="1" type="ORF">DFH05DRAFT_463554</name>
</gene>
<accession>A0A9W8TTJ8</accession>
<dbReference type="AlphaFoldDB" id="A0A9W8TTJ8"/>
<comment type="caution">
    <text evidence="1">The sequence shown here is derived from an EMBL/GenBank/DDBJ whole genome shotgun (WGS) entry which is preliminary data.</text>
</comment>
<protein>
    <submittedName>
        <fullName evidence="1">Uncharacterized protein</fullName>
    </submittedName>
</protein>
<organism evidence="1 2">
    <name type="scientific">Lentinula detonsa</name>
    <dbReference type="NCBI Taxonomy" id="2804962"/>
    <lineage>
        <taxon>Eukaryota</taxon>
        <taxon>Fungi</taxon>
        <taxon>Dikarya</taxon>
        <taxon>Basidiomycota</taxon>
        <taxon>Agaricomycotina</taxon>
        <taxon>Agaricomycetes</taxon>
        <taxon>Agaricomycetidae</taxon>
        <taxon>Agaricales</taxon>
        <taxon>Marasmiineae</taxon>
        <taxon>Omphalotaceae</taxon>
        <taxon>Lentinula</taxon>
    </lineage>
</organism>
<reference evidence="1 2" key="1">
    <citation type="journal article" date="2023" name="Proc. Natl. Acad. Sci. U.S.A.">
        <title>A global phylogenomic analysis of the shiitake genus Lentinula.</title>
        <authorList>
            <person name="Sierra-Patev S."/>
            <person name="Min B."/>
            <person name="Naranjo-Ortiz M."/>
            <person name="Looney B."/>
            <person name="Konkel Z."/>
            <person name="Slot J.C."/>
            <person name="Sakamoto Y."/>
            <person name="Steenwyk J.L."/>
            <person name="Rokas A."/>
            <person name="Carro J."/>
            <person name="Camarero S."/>
            <person name="Ferreira P."/>
            <person name="Molpeceres G."/>
            <person name="Ruiz-Duenas F.J."/>
            <person name="Serrano A."/>
            <person name="Henrissat B."/>
            <person name="Drula E."/>
            <person name="Hughes K.W."/>
            <person name="Mata J.L."/>
            <person name="Ishikawa N.K."/>
            <person name="Vargas-Isla R."/>
            <person name="Ushijima S."/>
            <person name="Smith C.A."/>
            <person name="Donoghue J."/>
            <person name="Ahrendt S."/>
            <person name="Andreopoulos W."/>
            <person name="He G."/>
            <person name="LaButti K."/>
            <person name="Lipzen A."/>
            <person name="Ng V."/>
            <person name="Riley R."/>
            <person name="Sandor L."/>
            <person name="Barry K."/>
            <person name="Martinez A.T."/>
            <person name="Xiao Y."/>
            <person name="Gibbons J.G."/>
            <person name="Terashima K."/>
            <person name="Grigoriev I.V."/>
            <person name="Hibbett D."/>
        </authorList>
    </citation>
    <scope>NUCLEOTIDE SEQUENCE [LARGE SCALE GENOMIC DNA]</scope>
    <source>
        <strain evidence="1 2">TFB7810</strain>
    </source>
</reference>
<keyword evidence="2" id="KW-1185">Reference proteome</keyword>
<sequence>MSSEFLSDSQLLVMRARILARRKAKLNVCFREECEDQNVSSASKQVLEIKFHSFVAEHIANTTEISTTAGGHDLTRAFAADRKSWEEFKAKNFPTKCTTNNFISFESILKPPPGQSHSPKVQVVHVTHTQPHSHIYNELLTTSKRLQLRLNVTKTQSVPARKPGWKKESEHSLLKGVLVSNASRVASFIAGDMSGKELINSRVIYAAFA</sequence>
<dbReference type="EMBL" id="JANVFU010000015">
    <property type="protein sequence ID" value="KAJ3740241.1"/>
    <property type="molecule type" value="Genomic_DNA"/>
</dbReference>
<evidence type="ECO:0000313" key="2">
    <source>
        <dbReference type="Proteomes" id="UP001142393"/>
    </source>
</evidence>
<name>A0A9W8TTJ8_9AGAR</name>